<dbReference type="Pfam" id="PF20776">
    <property type="entry name" value="SLS1_N"/>
    <property type="match status" value="1"/>
</dbReference>
<dbReference type="AlphaFoldDB" id="A0A6A6H0U0"/>
<proteinExistence type="predicted"/>
<dbReference type="EMBL" id="ML991828">
    <property type="protein sequence ID" value="KAF2231340.1"/>
    <property type="molecule type" value="Genomic_DNA"/>
</dbReference>
<evidence type="ECO:0000313" key="4">
    <source>
        <dbReference type="EMBL" id="KAF2231340.1"/>
    </source>
</evidence>
<sequence>MYTSLAPLETICLRCQLRLISRLRPDRLRRRFSSTTIASQHVFSPEKGPAESVIRRVHEKRQPKNSLYSPLIDQRGKNSAKLGIDSLGKPAEVILLRDEEGGESPKKRKWRSISLKDDVRKKNLSHLSQEAIVKMVGSEKDAPDQYQINANLDKLRANMGGSRYTPISVSTTEYDDVFDILFKGYTTEQLMEYVERTLPAVGPSSPHTGPDPVFLFQSIWKPGESSTSKRLPVQGRLQPDGVEQKSPKSALVTRLMQDHWRIQVQEAEDVTGEIEVGVQPWQLSLLTLGQPSHLERMRDRSRAKVEAFSGETTAIIRVTTDLRTARNTVRDLGEMLSNLSSKHIDVRHLKDGLSQASSKDQDDSPFFDWDRMREIERQTRTVIQVVGQEIVLNSILQTDLDDAQRMLLPLLHLPKRISSTTTMDDSQQNDLIRSFVPYSSRPFTCASQLFSRWVQPAKRASKKPVSSTMENGGSSEPDLACSDEFISKLTNNISQQTFQNHTDPRQYTRYWRVAPTHRVSATLGHAIYPHSHDGENFLTNATQISSRTRGINFHKSLVFSPESSGLLPFLKHLDFEGQSWTTKLKLTLIPSPFTKEGPSAILEYPEIHLYFDVTPASLELRSICAPITLSITNVLLPSERSDLRIETKSLMHGTKDLLDHQNVSAFCSELRRSYIEANSKLRAPPSLRIPIPHPLPNSSNPVQQEKNSIAIGAKPVMIDYMFATLEQHQGMAFDFDGNLLEFKGVEGGRIGGSYNEVNLKLKRHASGKAQSSRSSAIGHARPQSYLQAGQRQHQESEGTDNEADGFHHYVAPQFGIRSRNREPKQDTTKTEAPEEVASRSTLPYSDVHSFIRSALRLTSLASNPRPSVYTQPMGWRPGAVDYFKPIQKYDPGSDQNELDEDFEPDPSMAAKTVTDVTNERMNEWLGVKERERWRQREGSTIADLLRGSDEETEGEEGIEVLR</sequence>
<evidence type="ECO:0000259" key="2">
    <source>
        <dbReference type="Pfam" id="PF20776"/>
    </source>
</evidence>
<dbReference type="OrthoDB" id="5392646at2759"/>
<evidence type="ECO:0000313" key="5">
    <source>
        <dbReference type="Proteomes" id="UP000800092"/>
    </source>
</evidence>
<reference evidence="4" key="1">
    <citation type="journal article" date="2020" name="Stud. Mycol.">
        <title>101 Dothideomycetes genomes: a test case for predicting lifestyles and emergence of pathogens.</title>
        <authorList>
            <person name="Haridas S."/>
            <person name="Albert R."/>
            <person name="Binder M."/>
            <person name="Bloem J."/>
            <person name="Labutti K."/>
            <person name="Salamov A."/>
            <person name="Andreopoulos B."/>
            <person name="Baker S."/>
            <person name="Barry K."/>
            <person name="Bills G."/>
            <person name="Bluhm B."/>
            <person name="Cannon C."/>
            <person name="Castanera R."/>
            <person name="Culley D."/>
            <person name="Daum C."/>
            <person name="Ezra D."/>
            <person name="Gonzalez J."/>
            <person name="Henrissat B."/>
            <person name="Kuo A."/>
            <person name="Liang C."/>
            <person name="Lipzen A."/>
            <person name="Lutzoni F."/>
            <person name="Magnuson J."/>
            <person name="Mondo S."/>
            <person name="Nolan M."/>
            <person name="Ohm R."/>
            <person name="Pangilinan J."/>
            <person name="Park H.-J."/>
            <person name="Ramirez L."/>
            <person name="Alfaro M."/>
            <person name="Sun H."/>
            <person name="Tritt A."/>
            <person name="Yoshinaga Y."/>
            <person name="Zwiers L.-H."/>
            <person name="Turgeon B."/>
            <person name="Goodwin S."/>
            <person name="Spatafora J."/>
            <person name="Crous P."/>
            <person name="Grigoriev I."/>
        </authorList>
    </citation>
    <scope>NUCLEOTIDE SEQUENCE</scope>
    <source>
        <strain evidence="4">Tuck. ex Michener</strain>
    </source>
</reference>
<organism evidence="4 5">
    <name type="scientific">Viridothelium virens</name>
    <name type="common">Speckled blister lichen</name>
    <name type="synonym">Trypethelium virens</name>
    <dbReference type="NCBI Taxonomy" id="1048519"/>
    <lineage>
        <taxon>Eukaryota</taxon>
        <taxon>Fungi</taxon>
        <taxon>Dikarya</taxon>
        <taxon>Ascomycota</taxon>
        <taxon>Pezizomycotina</taxon>
        <taxon>Dothideomycetes</taxon>
        <taxon>Dothideomycetes incertae sedis</taxon>
        <taxon>Trypetheliales</taxon>
        <taxon>Trypetheliaceae</taxon>
        <taxon>Viridothelium</taxon>
    </lineage>
</organism>
<feature type="compositionally biased region" description="Basic and acidic residues" evidence="1">
    <location>
        <begin position="819"/>
        <end position="832"/>
    </location>
</feature>
<dbReference type="Pfam" id="PF20778">
    <property type="entry name" value="SLS1_C"/>
    <property type="match status" value="1"/>
</dbReference>
<dbReference type="PANTHER" id="PTHR37919:SF2">
    <property type="entry name" value="EXPERA DOMAIN-CONTAINING PROTEIN"/>
    <property type="match status" value="1"/>
</dbReference>
<feature type="domain" description="SLS1 C-terminal" evidence="3">
    <location>
        <begin position="447"/>
        <end position="856"/>
    </location>
</feature>
<dbReference type="InterPro" id="IPR048401">
    <property type="entry name" value="SLS1_C"/>
</dbReference>
<dbReference type="PANTHER" id="PTHR37919">
    <property type="entry name" value="PROTEIN CBG05606"/>
    <property type="match status" value="1"/>
</dbReference>
<feature type="region of interest" description="Disordered" evidence="1">
    <location>
        <begin position="765"/>
        <end position="840"/>
    </location>
</feature>
<name>A0A6A6H0U0_VIRVR</name>
<keyword evidence="5" id="KW-1185">Reference proteome</keyword>
<protein>
    <submittedName>
        <fullName evidence="4">Uncharacterized protein</fullName>
    </submittedName>
</protein>
<dbReference type="Proteomes" id="UP000800092">
    <property type="component" value="Unassembled WGS sequence"/>
</dbReference>
<evidence type="ECO:0000259" key="3">
    <source>
        <dbReference type="Pfam" id="PF20778"/>
    </source>
</evidence>
<evidence type="ECO:0000256" key="1">
    <source>
        <dbReference type="SAM" id="MobiDB-lite"/>
    </source>
</evidence>
<gene>
    <name evidence="4" type="ORF">EV356DRAFT_579299</name>
</gene>
<accession>A0A6A6H0U0</accession>
<feature type="domain" description="SLS1 N-terminal" evidence="2">
    <location>
        <begin position="142"/>
        <end position="265"/>
    </location>
</feature>
<dbReference type="InterPro" id="IPR048400">
    <property type="entry name" value="SLS1_N"/>
</dbReference>